<dbReference type="InterPro" id="IPR036249">
    <property type="entry name" value="Thioredoxin-like_sf"/>
</dbReference>
<dbReference type="InterPro" id="IPR017937">
    <property type="entry name" value="Thioredoxin_CS"/>
</dbReference>
<keyword evidence="4" id="KW-1185">Reference proteome</keyword>
<dbReference type="Pfam" id="PF00578">
    <property type="entry name" value="AhpC-TSA"/>
    <property type="match status" value="1"/>
</dbReference>
<gene>
    <name evidence="3" type="ORF">Q4Q40_04345</name>
</gene>
<dbReference type="SUPFAM" id="SSF52833">
    <property type="entry name" value="Thioredoxin-like"/>
    <property type="match status" value="1"/>
</dbReference>
<dbReference type="InterPro" id="IPR013766">
    <property type="entry name" value="Thioredoxin_domain"/>
</dbReference>
<proteinExistence type="predicted"/>
<comment type="caution">
    <text evidence="3">The sequence shown here is derived from an EMBL/GenBank/DDBJ whole genome shotgun (WGS) entry which is preliminary data.</text>
</comment>
<sequence length="181" mass="20983">MKLKLLIVAILIITSCKQENKKVVKDIAIAKKEVSSDVNSNDVELEVYDYEGFKKFLNKKDDKVYVINFWATWCAPCVKELPYFEKLNSEYSDKNVEVILVSLDFPHLYESKLKPFIKKRDLKSKVIALDDADMNTWIPQVSKDWSGAIPATVIYRNDSNKFFEGSFTYETLETEVKSFLN</sequence>
<dbReference type="InterPro" id="IPR000866">
    <property type="entry name" value="AhpC/TSA"/>
</dbReference>
<dbReference type="RefSeq" id="WP_303300490.1">
    <property type="nucleotide sequence ID" value="NZ_BAABDA010000042.1"/>
</dbReference>
<organism evidence="3 4">
    <name type="scientific">Flavivirga jejuensis</name>
    <dbReference type="NCBI Taxonomy" id="870487"/>
    <lineage>
        <taxon>Bacteria</taxon>
        <taxon>Pseudomonadati</taxon>
        <taxon>Bacteroidota</taxon>
        <taxon>Flavobacteriia</taxon>
        <taxon>Flavobacteriales</taxon>
        <taxon>Flavobacteriaceae</taxon>
        <taxon>Flavivirga</taxon>
    </lineage>
</organism>
<dbReference type="Proteomes" id="UP001176806">
    <property type="component" value="Unassembled WGS sequence"/>
</dbReference>
<dbReference type="PROSITE" id="PS51257">
    <property type="entry name" value="PROKAR_LIPOPROTEIN"/>
    <property type="match status" value="1"/>
</dbReference>
<keyword evidence="1" id="KW-0676">Redox-active center</keyword>
<dbReference type="EMBL" id="JAUOEL010000001">
    <property type="protein sequence ID" value="MDO5973406.1"/>
    <property type="molecule type" value="Genomic_DNA"/>
</dbReference>
<protein>
    <submittedName>
        <fullName evidence="3">TlpA disulfide reductase family protein</fullName>
    </submittedName>
</protein>
<dbReference type="InterPro" id="IPR050553">
    <property type="entry name" value="Thioredoxin_ResA/DsbE_sf"/>
</dbReference>
<dbReference type="Gene3D" id="3.40.30.10">
    <property type="entry name" value="Glutaredoxin"/>
    <property type="match status" value="1"/>
</dbReference>
<dbReference type="PANTHER" id="PTHR42852:SF13">
    <property type="entry name" value="PROTEIN DIPZ"/>
    <property type="match status" value="1"/>
</dbReference>
<dbReference type="CDD" id="cd02966">
    <property type="entry name" value="TlpA_like_family"/>
    <property type="match status" value="1"/>
</dbReference>
<accession>A0ABT8WKB1</accession>
<evidence type="ECO:0000256" key="1">
    <source>
        <dbReference type="ARBA" id="ARBA00023284"/>
    </source>
</evidence>
<evidence type="ECO:0000313" key="4">
    <source>
        <dbReference type="Proteomes" id="UP001176806"/>
    </source>
</evidence>
<evidence type="ECO:0000259" key="2">
    <source>
        <dbReference type="PROSITE" id="PS51352"/>
    </source>
</evidence>
<name>A0ABT8WKB1_9FLAO</name>
<dbReference type="PROSITE" id="PS51352">
    <property type="entry name" value="THIOREDOXIN_2"/>
    <property type="match status" value="1"/>
</dbReference>
<evidence type="ECO:0000313" key="3">
    <source>
        <dbReference type="EMBL" id="MDO5973406.1"/>
    </source>
</evidence>
<dbReference type="PROSITE" id="PS00194">
    <property type="entry name" value="THIOREDOXIN_1"/>
    <property type="match status" value="1"/>
</dbReference>
<reference evidence="3" key="1">
    <citation type="submission" date="2023-07" db="EMBL/GenBank/DDBJ databases">
        <title>Two novel species in the genus Flavivirga.</title>
        <authorList>
            <person name="Kwon K."/>
        </authorList>
    </citation>
    <scope>NUCLEOTIDE SEQUENCE</scope>
    <source>
        <strain evidence="3">KACC 14158</strain>
    </source>
</reference>
<feature type="domain" description="Thioredoxin" evidence="2">
    <location>
        <begin position="29"/>
        <end position="181"/>
    </location>
</feature>
<dbReference type="PANTHER" id="PTHR42852">
    <property type="entry name" value="THIOL:DISULFIDE INTERCHANGE PROTEIN DSBE"/>
    <property type="match status" value="1"/>
</dbReference>